<dbReference type="InterPro" id="IPR047153">
    <property type="entry name" value="TRIM45/56/19-like"/>
</dbReference>
<dbReference type="GO" id="GO:0008270">
    <property type="term" value="F:zinc ion binding"/>
    <property type="evidence" value="ECO:0007669"/>
    <property type="project" value="UniProtKB-KW"/>
</dbReference>
<name>A0A210Q0A3_MIZYE</name>
<evidence type="ECO:0000256" key="5">
    <source>
        <dbReference type="PROSITE-ProRule" id="PRU00024"/>
    </source>
</evidence>
<feature type="domain" description="B box-type" evidence="8">
    <location>
        <begin position="95"/>
        <end position="135"/>
    </location>
</feature>
<keyword evidence="4" id="KW-0862">Zinc</keyword>
<protein>
    <submittedName>
        <fullName evidence="9">Tripartite motif-containing protein 3</fullName>
    </submittedName>
</protein>
<accession>A0A210Q0A3</accession>
<dbReference type="InterPro" id="IPR017907">
    <property type="entry name" value="Znf_RING_CS"/>
</dbReference>
<dbReference type="PROSITE" id="PS50119">
    <property type="entry name" value="ZF_BBOX"/>
    <property type="match status" value="1"/>
</dbReference>
<gene>
    <name evidence="9" type="ORF">KP79_PYT09202</name>
</gene>
<dbReference type="Proteomes" id="UP000242188">
    <property type="component" value="Unassembled WGS sequence"/>
</dbReference>
<evidence type="ECO:0000256" key="2">
    <source>
        <dbReference type="ARBA" id="ARBA00022723"/>
    </source>
</evidence>
<evidence type="ECO:0000256" key="6">
    <source>
        <dbReference type="SAM" id="Coils"/>
    </source>
</evidence>
<proteinExistence type="predicted"/>
<evidence type="ECO:0000259" key="7">
    <source>
        <dbReference type="PROSITE" id="PS50089"/>
    </source>
</evidence>
<evidence type="ECO:0000259" key="8">
    <source>
        <dbReference type="PROSITE" id="PS50119"/>
    </source>
</evidence>
<dbReference type="InterPro" id="IPR011042">
    <property type="entry name" value="6-blade_b-propeller_TolB-like"/>
</dbReference>
<dbReference type="SMART" id="SM00184">
    <property type="entry name" value="RING"/>
    <property type="match status" value="1"/>
</dbReference>
<dbReference type="Gene3D" id="3.30.160.60">
    <property type="entry name" value="Classic Zinc Finger"/>
    <property type="match status" value="1"/>
</dbReference>
<feature type="domain" description="RING-type" evidence="7">
    <location>
        <begin position="13"/>
        <end position="60"/>
    </location>
</feature>
<evidence type="ECO:0000256" key="3">
    <source>
        <dbReference type="ARBA" id="ARBA00022771"/>
    </source>
</evidence>
<dbReference type="EMBL" id="NEDP02005318">
    <property type="protein sequence ID" value="OWF42156.1"/>
    <property type="molecule type" value="Genomic_DNA"/>
</dbReference>
<dbReference type="Pfam" id="PF13445">
    <property type="entry name" value="zf-RING_UBOX"/>
    <property type="match status" value="1"/>
</dbReference>
<evidence type="ECO:0000256" key="1">
    <source>
        <dbReference type="ARBA" id="ARBA00022553"/>
    </source>
</evidence>
<keyword evidence="10" id="KW-1185">Reference proteome</keyword>
<sequence length="671" mass="75020">MATSDFQENFFHCPICTEKFRHPKVLHCQHTFCKTCIHSYIRQEVAKTPGRHGFACPICRTFTQIRNPSVPYDKWSDSLITNFNLINMMEATESVKEVKCLIHKKTVEYFCKGHEKTICSDCAIFDHRNCDITALAATKKHEKLLGSVSECLLEASQLEKKNLESISALTESKNIMERILKDHFSQMKERIDTAEKDQINMLQCKYDCEVFALKEKQEKCQNLSENLQATMEELRQRKGDSSTNIGHCEDNVLDLKGQLETALKSIRDKREIHISLKSDVDLESRIEKLSNLVGEVIVNISSEEHQSGVAAGRGPLQPPALGSRFMYQNGTMDDVGLPSYTMAVQQLGPMLSTPPGAPGLVHVVHPGSMMQPPAAGPQQIFPLGPFGPTSNAPKSLVPMTSFNAKRPSDKTHCWLTGASFLSNDNIVMADKNNKKVKLFSNTFYCIAEMAMQTYPFDLAETCTGEIAVTLPKQNRVGFFHLETLTPCSHYIDTEQPCLGITSGHERLYICCDTTWSKNGCIRVYDKFNQLLIKIEKDDRGKDMVSVTDYLTVCPLSGNLFFKRGGLSKECIHCTTNQGTILWKAKVPSWMDVPAGLAVLNDGLIVSIGSLKWISPGGQKWEKLIDSSDVSGPCALSVSHDKTRLLVTQADAISNCKENDEVRIFNIMYQFG</sequence>
<dbReference type="InterPro" id="IPR013083">
    <property type="entry name" value="Znf_RING/FYVE/PHD"/>
</dbReference>
<dbReference type="SUPFAM" id="SSF57850">
    <property type="entry name" value="RING/U-box"/>
    <property type="match status" value="1"/>
</dbReference>
<dbReference type="AlphaFoldDB" id="A0A210Q0A3"/>
<comment type="caution">
    <text evidence="9">The sequence shown here is derived from an EMBL/GenBank/DDBJ whole genome shotgun (WGS) entry which is preliminary data.</text>
</comment>
<keyword evidence="3 5" id="KW-0863">Zinc-finger</keyword>
<evidence type="ECO:0000313" key="10">
    <source>
        <dbReference type="Proteomes" id="UP000242188"/>
    </source>
</evidence>
<dbReference type="Gene3D" id="3.30.40.10">
    <property type="entry name" value="Zinc/RING finger domain, C3HC4 (zinc finger)"/>
    <property type="match status" value="1"/>
</dbReference>
<reference evidence="9 10" key="1">
    <citation type="journal article" date="2017" name="Nat. Ecol. Evol.">
        <title>Scallop genome provides insights into evolution of bilaterian karyotype and development.</title>
        <authorList>
            <person name="Wang S."/>
            <person name="Zhang J."/>
            <person name="Jiao W."/>
            <person name="Li J."/>
            <person name="Xun X."/>
            <person name="Sun Y."/>
            <person name="Guo X."/>
            <person name="Huan P."/>
            <person name="Dong B."/>
            <person name="Zhang L."/>
            <person name="Hu X."/>
            <person name="Sun X."/>
            <person name="Wang J."/>
            <person name="Zhao C."/>
            <person name="Wang Y."/>
            <person name="Wang D."/>
            <person name="Huang X."/>
            <person name="Wang R."/>
            <person name="Lv J."/>
            <person name="Li Y."/>
            <person name="Zhang Z."/>
            <person name="Liu B."/>
            <person name="Lu W."/>
            <person name="Hui Y."/>
            <person name="Liang J."/>
            <person name="Zhou Z."/>
            <person name="Hou R."/>
            <person name="Li X."/>
            <person name="Liu Y."/>
            <person name="Li H."/>
            <person name="Ning X."/>
            <person name="Lin Y."/>
            <person name="Zhao L."/>
            <person name="Xing Q."/>
            <person name="Dou J."/>
            <person name="Li Y."/>
            <person name="Mao J."/>
            <person name="Guo H."/>
            <person name="Dou H."/>
            <person name="Li T."/>
            <person name="Mu C."/>
            <person name="Jiang W."/>
            <person name="Fu Q."/>
            <person name="Fu X."/>
            <person name="Miao Y."/>
            <person name="Liu J."/>
            <person name="Yu Q."/>
            <person name="Li R."/>
            <person name="Liao H."/>
            <person name="Li X."/>
            <person name="Kong Y."/>
            <person name="Jiang Z."/>
            <person name="Chourrout D."/>
            <person name="Li R."/>
            <person name="Bao Z."/>
        </authorList>
    </citation>
    <scope>NUCLEOTIDE SEQUENCE [LARGE SCALE GENOMIC DNA]</scope>
    <source>
        <strain evidence="9 10">PY_sf001</strain>
    </source>
</reference>
<dbReference type="PANTHER" id="PTHR25462">
    <property type="entry name" value="BONUS, ISOFORM C-RELATED"/>
    <property type="match status" value="1"/>
</dbReference>
<dbReference type="InterPro" id="IPR000315">
    <property type="entry name" value="Znf_B-box"/>
</dbReference>
<dbReference type="InterPro" id="IPR001841">
    <property type="entry name" value="Znf_RING"/>
</dbReference>
<dbReference type="Gene3D" id="2.120.10.30">
    <property type="entry name" value="TolB, C-terminal domain"/>
    <property type="match status" value="1"/>
</dbReference>
<keyword evidence="1" id="KW-0597">Phosphoprotein</keyword>
<keyword evidence="2" id="KW-0479">Metal-binding</keyword>
<evidence type="ECO:0000256" key="4">
    <source>
        <dbReference type="ARBA" id="ARBA00022833"/>
    </source>
</evidence>
<organism evidence="9 10">
    <name type="scientific">Mizuhopecten yessoensis</name>
    <name type="common">Japanese scallop</name>
    <name type="synonym">Patinopecten yessoensis</name>
    <dbReference type="NCBI Taxonomy" id="6573"/>
    <lineage>
        <taxon>Eukaryota</taxon>
        <taxon>Metazoa</taxon>
        <taxon>Spiralia</taxon>
        <taxon>Lophotrochozoa</taxon>
        <taxon>Mollusca</taxon>
        <taxon>Bivalvia</taxon>
        <taxon>Autobranchia</taxon>
        <taxon>Pteriomorphia</taxon>
        <taxon>Pectinida</taxon>
        <taxon>Pectinoidea</taxon>
        <taxon>Pectinidae</taxon>
        <taxon>Mizuhopecten</taxon>
    </lineage>
</organism>
<keyword evidence="6" id="KW-0175">Coiled coil</keyword>
<feature type="coiled-coil region" evidence="6">
    <location>
        <begin position="213"/>
        <end position="240"/>
    </location>
</feature>
<dbReference type="PROSITE" id="PS50089">
    <property type="entry name" value="ZF_RING_2"/>
    <property type="match status" value="1"/>
</dbReference>
<dbReference type="SUPFAM" id="SSF101898">
    <property type="entry name" value="NHL repeat"/>
    <property type="match status" value="1"/>
</dbReference>
<dbReference type="PANTHER" id="PTHR25462:SF296">
    <property type="entry name" value="MEIOTIC P26, ISOFORM F"/>
    <property type="match status" value="1"/>
</dbReference>
<dbReference type="InterPro" id="IPR027370">
    <property type="entry name" value="Znf-RING_euk"/>
</dbReference>
<dbReference type="CDD" id="cd19776">
    <property type="entry name" value="Bbox2_TRIM25_C-IV"/>
    <property type="match status" value="1"/>
</dbReference>
<evidence type="ECO:0000313" key="9">
    <source>
        <dbReference type="EMBL" id="OWF42156.1"/>
    </source>
</evidence>
<dbReference type="PROSITE" id="PS00518">
    <property type="entry name" value="ZF_RING_1"/>
    <property type="match status" value="1"/>
</dbReference>
<dbReference type="OrthoDB" id="111250at2759"/>
<dbReference type="SUPFAM" id="SSF57845">
    <property type="entry name" value="B-box zinc-binding domain"/>
    <property type="match status" value="1"/>
</dbReference>